<dbReference type="InterPro" id="IPR050581">
    <property type="entry name" value="CRR_secretory_protein"/>
</dbReference>
<evidence type="ECO:0000256" key="5">
    <source>
        <dbReference type="ARBA" id="ARBA00038515"/>
    </source>
</evidence>
<evidence type="ECO:0000256" key="7">
    <source>
        <dbReference type="SAM" id="SignalP"/>
    </source>
</evidence>
<protein>
    <submittedName>
        <fullName evidence="9">Cysteine-rich repeat secretory protein 55</fullName>
    </submittedName>
</protein>
<dbReference type="Gene3D" id="3.30.430.20">
    <property type="entry name" value="Gnk2 domain, C-X8-C-X2-C motif"/>
    <property type="match status" value="2"/>
</dbReference>
<dbReference type="AlphaFoldDB" id="A0A830BL87"/>
<keyword evidence="2" id="KW-0964">Secreted</keyword>
<comment type="similarity">
    <text evidence="5">Belongs to the cysteine-rich repeat secretory protein family.</text>
</comment>
<evidence type="ECO:0000256" key="3">
    <source>
        <dbReference type="ARBA" id="ARBA00022729"/>
    </source>
</evidence>
<dbReference type="Proteomes" id="UP000653305">
    <property type="component" value="Unassembled WGS sequence"/>
</dbReference>
<accession>A0A830BL87</accession>
<keyword evidence="10" id="KW-1185">Reference proteome</keyword>
<evidence type="ECO:0000256" key="2">
    <source>
        <dbReference type="ARBA" id="ARBA00022525"/>
    </source>
</evidence>
<dbReference type="EMBL" id="BMAC01000121">
    <property type="protein sequence ID" value="GFP86189.1"/>
    <property type="molecule type" value="Genomic_DNA"/>
</dbReference>
<evidence type="ECO:0000313" key="9">
    <source>
        <dbReference type="EMBL" id="GFP86189.1"/>
    </source>
</evidence>
<keyword evidence="3 7" id="KW-0732">Signal</keyword>
<keyword evidence="6" id="KW-1133">Transmembrane helix</keyword>
<sequence length="326" mass="36082">MTLFLSSFFILSMFSLSINLTSPPHLLSLKCTPSSSNQTNPHRKIDFMKTLVDNLTSEAPKSQLITLNTTFGQERYTGLMQCRPGLGPKYCTLCAKTARCAISSLCQNSNSVSAWFDGCYVQILPTSFFNNAYTNISNHSCSSRASNQDPDRFLPALGTLLLKLRADVNIATHRGFSHGEIVYENSNRSVSKIYGLVECVRSLSPRECDSCVERAIDKLEFYCSGKNGGFVVYGPCLVRFDVSKFYDGGVVSYAGVGEMGNFSVWEGENENENYWGRKKIVVAYWGGGVACLLVFVLLVSLLRRTVLNRAKVGTSVVFAEFDANIR</sequence>
<dbReference type="InterPro" id="IPR002902">
    <property type="entry name" value="GNK2"/>
</dbReference>
<dbReference type="InterPro" id="IPR038408">
    <property type="entry name" value="GNK2_sf"/>
</dbReference>
<keyword evidence="6" id="KW-0472">Membrane</keyword>
<evidence type="ECO:0000259" key="8">
    <source>
        <dbReference type="PROSITE" id="PS51473"/>
    </source>
</evidence>
<name>A0A830BL87_9LAMI</name>
<feature type="domain" description="Gnk2-homologous" evidence="8">
    <location>
        <begin position="26"/>
        <end position="128"/>
    </location>
</feature>
<evidence type="ECO:0000256" key="6">
    <source>
        <dbReference type="SAM" id="Phobius"/>
    </source>
</evidence>
<gene>
    <name evidence="9" type="ORF">PHJA_000762700</name>
</gene>
<dbReference type="PROSITE" id="PS51473">
    <property type="entry name" value="GNK2"/>
    <property type="match status" value="2"/>
</dbReference>
<feature type="domain" description="Gnk2-homologous" evidence="8">
    <location>
        <begin position="135"/>
        <end position="245"/>
    </location>
</feature>
<evidence type="ECO:0000256" key="1">
    <source>
        <dbReference type="ARBA" id="ARBA00004613"/>
    </source>
</evidence>
<feature type="chain" id="PRO_5032758289" evidence="7">
    <location>
        <begin position="18"/>
        <end position="326"/>
    </location>
</feature>
<dbReference type="PANTHER" id="PTHR32411:SF43">
    <property type="entry name" value="CYSTEINE-RICH REPEAT SECRETORY PROTEIN 38"/>
    <property type="match status" value="1"/>
</dbReference>
<comment type="caution">
    <text evidence="9">The sequence shown here is derived from an EMBL/GenBank/DDBJ whole genome shotgun (WGS) entry which is preliminary data.</text>
</comment>
<organism evidence="9 10">
    <name type="scientific">Phtheirospermum japonicum</name>
    <dbReference type="NCBI Taxonomy" id="374723"/>
    <lineage>
        <taxon>Eukaryota</taxon>
        <taxon>Viridiplantae</taxon>
        <taxon>Streptophyta</taxon>
        <taxon>Embryophyta</taxon>
        <taxon>Tracheophyta</taxon>
        <taxon>Spermatophyta</taxon>
        <taxon>Magnoliopsida</taxon>
        <taxon>eudicotyledons</taxon>
        <taxon>Gunneridae</taxon>
        <taxon>Pentapetalae</taxon>
        <taxon>asterids</taxon>
        <taxon>lamiids</taxon>
        <taxon>Lamiales</taxon>
        <taxon>Orobanchaceae</taxon>
        <taxon>Orobanchaceae incertae sedis</taxon>
        <taxon>Phtheirospermum</taxon>
    </lineage>
</organism>
<feature type="signal peptide" evidence="7">
    <location>
        <begin position="1"/>
        <end position="17"/>
    </location>
</feature>
<evidence type="ECO:0000256" key="4">
    <source>
        <dbReference type="ARBA" id="ARBA00022737"/>
    </source>
</evidence>
<reference evidence="9" key="1">
    <citation type="submission" date="2020-07" db="EMBL/GenBank/DDBJ databases">
        <title>Ethylene signaling mediates host invasion by parasitic plants.</title>
        <authorList>
            <person name="Yoshida S."/>
        </authorList>
    </citation>
    <scope>NUCLEOTIDE SEQUENCE</scope>
    <source>
        <strain evidence="9">Okayama</strain>
    </source>
</reference>
<proteinExistence type="inferred from homology"/>
<dbReference type="GO" id="GO:0005576">
    <property type="term" value="C:extracellular region"/>
    <property type="evidence" value="ECO:0007669"/>
    <property type="project" value="UniProtKB-SubCell"/>
</dbReference>
<comment type="subcellular location">
    <subcellularLocation>
        <location evidence="1">Secreted</location>
    </subcellularLocation>
</comment>
<evidence type="ECO:0000313" key="10">
    <source>
        <dbReference type="Proteomes" id="UP000653305"/>
    </source>
</evidence>
<keyword evidence="6" id="KW-0812">Transmembrane</keyword>
<dbReference type="PANTHER" id="PTHR32411">
    <property type="entry name" value="CYSTEINE-RICH REPEAT SECRETORY PROTEIN 38-RELATED"/>
    <property type="match status" value="1"/>
</dbReference>
<feature type="transmembrane region" description="Helical" evidence="6">
    <location>
        <begin position="282"/>
        <end position="302"/>
    </location>
</feature>
<dbReference type="CDD" id="cd23509">
    <property type="entry name" value="Gnk2-like"/>
    <property type="match status" value="2"/>
</dbReference>
<keyword evidence="4" id="KW-0677">Repeat</keyword>
<dbReference type="OrthoDB" id="1734439at2759"/>
<dbReference type="Pfam" id="PF01657">
    <property type="entry name" value="Stress-antifung"/>
    <property type="match status" value="2"/>
</dbReference>